<dbReference type="STRING" id="1016849.A0A0D1Y987"/>
<dbReference type="Pfam" id="PF00400">
    <property type="entry name" value="WD40"/>
    <property type="match status" value="3"/>
</dbReference>
<feature type="repeat" description="WD" evidence="3">
    <location>
        <begin position="121"/>
        <end position="154"/>
    </location>
</feature>
<evidence type="ECO:0000256" key="4">
    <source>
        <dbReference type="SAM" id="MobiDB-lite"/>
    </source>
</evidence>
<dbReference type="OrthoDB" id="10261640at2759"/>
<evidence type="ECO:0000313" key="6">
    <source>
        <dbReference type="Proteomes" id="UP000053599"/>
    </source>
</evidence>
<keyword evidence="1 3" id="KW-0853">WD repeat</keyword>
<feature type="region of interest" description="Disordered" evidence="4">
    <location>
        <begin position="101"/>
        <end position="121"/>
    </location>
</feature>
<feature type="region of interest" description="Disordered" evidence="4">
    <location>
        <begin position="304"/>
        <end position="323"/>
    </location>
</feature>
<dbReference type="InterPro" id="IPR051179">
    <property type="entry name" value="WD_repeat_multifunction"/>
</dbReference>
<feature type="compositionally biased region" description="Acidic residues" evidence="4">
    <location>
        <begin position="13"/>
        <end position="47"/>
    </location>
</feature>
<sequence>MSTSHPSQNPPVDDVEDEDLLAEDDAAEEIDEDPDHPMDEDDDDFDPQGELIQLQNDSAAHFDAHADSIFCISQHPARPSIIITGGGDDAAYIFDASTANPSTPVPTPGSERQSLPPIQKLDGHKDSVNAVTFTYPRGDYVVTAGLDGKLRAWQSKDSSAKSWTFVAEVSEVEEINWVAASPNPSHENVVALGANDGSVWVYQINAADKESPLTIVQAFYLHTASCTAGAWTPDGNLLATVSEDGSLYVWDVFSTGQAVVSQTAADQRFEVEGGLYSVACTPALVAVGGAGGNIKVVGLSQPSDQTKKNVKGGSSAGRPSASTSASAGQILASLQAQSDGVETLSFSSPPLNLLAAGSVDGSIALFDTAHRFAVRRHIKEAHEEYAVVKVDFVRNRERGGWILTSAGMDGVIRRWDARGGTTAAGQGFIQEWRGHRGEGEGGGVLGFVQGGGGNRIVTAGDDGVALVFKADIA</sequence>
<keyword evidence="2" id="KW-0677">Repeat</keyword>
<dbReference type="SMART" id="SM00320">
    <property type="entry name" value="WD40"/>
    <property type="match status" value="8"/>
</dbReference>
<dbReference type="Gene3D" id="2.130.10.10">
    <property type="entry name" value="YVTN repeat-like/Quinoprotein amine dehydrogenase"/>
    <property type="match status" value="1"/>
</dbReference>
<organism evidence="5 6">
    <name type="scientific">Exophiala sideris</name>
    <dbReference type="NCBI Taxonomy" id="1016849"/>
    <lineage>
        <taxon>Eukaryota</taxon>
        <taxon>Fungi</taxon>
        <taxon>Dikarya</taxon>
        <taxon>Ascomycota</taxon>
        <taxon>Pezizomycotina</taxon>
        <taxon>Eurotiomycetes</taxon>
        <taxon>Chaetothyriomycetidae</taxon>
        <taxon>Chaetothyriales</taxon>
        <taxon>Herpotrichiellaceae</taxon>
        <taxon>Exophiala</taxon>
    </lineage>
</organism>
<feature type="repeat" description="WD" evidence="3">
    <location>
        <begin position="219"/>
        <end position="252"/>
    </location>
</feature>
<evidence type="ECO:0008006" key="7">
    <source>
        <dbReference type="Google" id="ProtNLM"/>
    </source>
</evidence>
<evidence type="ECO:0000256" key="3">
    <source>
        <dbReference type="PROSITE-ProRule" id="PRU00221"/>
    </source>
</evidence>
<gene>
    <name evidence="5" type="ORF">PV11_09172</name>
</gene>
<evidence type="ECO:0000256" key="1">
    <source>
        <dbReference type="ARBA" id="ARBA00022574"/>
    </source>
</evidence>
<dbReference type="Proteomes" id="UP000053599">
    <property type="component" value="Unassembled WGS sequence"/>
</dbReference>
<dbReference type="PROSITE" id="PS50294">
    <property type="entry name" value="WD_REPEATS_REGION"/>
    <property type="match status" value="2"/>
</dbReference>
<dbReference type="PROSITE" id="PS50082">
    <property type="entry name" value="WD_REPEATS_2"/>
    <property type="match status" value="2"/>
</dbReference>
<dbReference type="AlphaFoldDB" id="A0A0D1Y987"/>
<dbReference type="InterPro" id="IPR036322">
    <property type="entry name" value="WD40_repeat_dom_sf"/>
</dbReference>
<name>A0A0D1Y987_9EURO</name>
<dbReference type="InterPro" id="IPR015943">
    <property type="entry name" value="WD40/YVTN_repeat-like_dom_sf"/>
</dbReference>
<reference evidence="5 6" key="1">
    <citation type="submission" date="2015-01" db="EMBL/GenBank/DDBJ databases">
        <title>The Genome Sequence of Exophiala sideris CBS121828.</title>
        <authorList>
            <consortium name="The Broad Institute Genomics Platform"/>
            <person name="Cuomo C."/>
            <person name="de Hoog S."/>
            <person name="Gorbushina A."/>
            <person name="Stielow B."/>
            <person name="Teixiera M."/>
            <person name="Abouelleil A."/>
            <person name="Chapman S.B."/>
            <person name="Priest M."/>
            <person name="Young S.K."/>
            <person name="Wortman J."/>
            <person name="Nusbaum C."/>
            <person name="Birren B."/>
        </authorList>
    </citation>
    <scope>NUCLEOTIDE SEQUENCE [LARGE SCALE GENOMIC DNA]</scope>
    <source>
        <strain evidence="5 6">CBS 121828</strain>
    </source>
</reference>
<dbReference type="HOGENOM" id="CLU_000288_57_9_1"/>
<dbReference type="InterPro" id="IPR019775">
    <property type="entry name" value="WD40_repeat_CS"/>
</dbReference>
<proteinExistence type="predicted"/>
<evidence type="ECO:0000256" key="2">
    <source>
        <dbReference type="ARBA" id="ARBA00022737"/>
    </source>
</evidence>
<feature type="region of interest" description="Disordered" evidence="4">
    <location>
        <begin position="1"/>
        <end position="48"/>
    </location>
</feature>
<evidence type="ECO:0000313" key="5">
    <source>
        <dbReference type="EMBL" id="KIV77374.1"/>
    </source>
</evidence>
<accession>A0A0D1Y987</accession>
<dbReference type="PANTHER" id="PTHR19857">
    <property type="entry name" value="MITOCHONDRIAL DIVISION PROTEIN 1-RELATED"/>
    <property type="match status" value="1"/>
</dbReference>
<dbReference type="SUPFAM" id="SSF50978">
    <property type="entry name" value="WD40 repeat-like"/>
    <property type="match status" value="1"/>
</dbReference>
<dbReference type="PANTHER" id="PTHR19857:SF8">
    <property type="entry name" value="ANGIO-ASSOCIATED MIGRATORY CELL PROTEIN"/>
    <property type="match status" value="1"/>
</dbReference>
<dbReference type="PROSITE" id="PS00678">
    <property type="entry name" value="WD_REPEATS_1"/>
    <property type="match status" value="1"/>
</dbReference>
<dbReference type="EMBL" id="KN846954">
    <property type="protein sequence ID" value="KIV77374.1"/>
    <property type="molecule type" value="Genomic_DNA"/>
</dbReference>
<protein>
    <recommendedName>
        <fullName evidence="7">Anaphase-promoting complex subunit 4 WD40 domain-containing protein</fullName>
    </recommendedName>
</protein>
<dbReference type="InterPro" id="IPR001680">
    <property type="entry name" value="WD40_rpt"/>
</dbReference>